<sequence length="317" mass="36522">MRLPCKHIFKLCCLEGISTFNPTICARRWEKDYFTTNHRATAGTVEPTPKKLEINKENRSVSTPIKIQNSSRSPLSSIENVNVQKKSIFHDSGLSSPLMFESESDEEENSPPSKVAKYTFDSSPQPHTVASKSVLEPKVDQQLSCSPSNHDVQEIDGVPYMVPNRNPCGRRKGAILNAFGLKVNTCQLEPYHKQHRDIRAEMIIQRIIRSEVLVHKEYGVHLFQFHELYHNLPCWIFDENVEIDIVADYFEEEAFKQFTKLYESTDRNQVNWTCDICINSIDEDYSICCDRCLSWVHFKCQVMSAADVRKHQEGGFK</sequence>
<dbReference type="InterPro" id="IPR011011">
    <property type="entry name" value="Znf_FYVE_PHD"/>
</dbReference>
<reference evidence="2 3" key="1">
    <citation type="journal article" date="2024" name="bioRxiv">
        <title>A reference genome for Trichogramma kaykai: A tiny desert-dwelling parasitoid wasp with competing sex-ratio distorters.</title>
        <authorList>
            <person name="Culotta J."/>
            <person name="Lindsey A.R."/>
        </authorList>
    </citation>
    <scope>NUCLEOTIDE SEQUENCE [LARGE SCALE GENOMIC DNA]</scope>
    <source>
        <strain evidence="2 3">KSX58</strain>
    </source>
</reference>
<dbReference type="Proteomes" id="UP001627154">
    <property type="component" value="Unassembled WGS sequence"/>
</dbReference>
<dbReference type="SUPFAM" id="SSF57903">
    <property type="entry name" value="FYVE/PHD zinc finger"/>
    <property type="match status" value="1"/>
</dbReference>
<evidence type="ECO:0000313" key="3">
    <source>
        <dbReference type="Proteomes" id="UP001627154"/>
    </source>
</evidence>
<evidence type="ECO:0000256" key="1">
    <source>
        <dbReference type="SAM" id="MobiDB-lite"/>
    </source>
</evidence>
<dbReference type="AlphaFoldDB" id="A0ABD2W6G0"/>
<keyword evidence="3" id="KW-1185">Reference proteome</keyword>
<feature type="region of interest" description="Disordered" evidence="1">
    <location>
        <begin position="98"/>
        <end position="128"/>
    </location>
</feature>
<dbReference type="InterPro" id="IPR013083">
    <property type="entry name" value="Znf_RING/FYVE/PHD"/>
</dbReference>
<dbReference type="Gene3D" id="3.30.40.10">
    <property type="entry name" value="Zinc/RING finger domain, C3HC4 (zinc finger)"/>
    <property type="match status" value="1"/>
</dbReference>
<gene>
    <name evidence="2" type="ORF">TKK_016504</name>
</gene>
<protein>
    <submittedName>
        <fullName evidence="2">Uncharacterized protein</fullName>
    </submittedName>
</protein>
<evidence type="ECO:0000313" key="2">
    <source>
        <dbReference type="EMBL" id="KAL3388269.1"/>
    </source>
</evidence>
<accession>A0ABD2W6G0</accession>
<dbReference type="EMBL" id="JBJJXI010000134">
    <property type="protein sequence ID" value="KAL3388269.1"/>
    <property type="molecule type" value="Genomic_DNA"/>
</dbReference>
<comment type="caution">
    <text evidence="2">The sequence shown here is derived from an EMBL/GenBank/DDBJ whole genome shotgun (WGS) entry which is preliminary data.</text>
</comment>
<name>A0ABD2W6G0_9HYME</name>
<proteinExistence type="predicted"/>
<organism evidence="2 3">
    <name type="scientific">Trichogramma kaykai</name>
    <dbReference type="NCBI Taxonomy" id="54128"/>
    <lineage>
        <taxon>Eukaryota</taxon>
        <taxon>Metazoa</taxon>
        <taxon>Ecdysozoa</taxon>
        <taxon>Arthropoda</taxon>
        <taxon>Hexapoda</taxon>
        <taxon>Insecta</taxon>
        <taxon>Pterygota</taxon>
        <taxon>Neoptera</taxon>
        <taxon>Endopterygota</taxon>
        <taxon>Hymenoptera</taxon>
        <taxon>Apocrita</taxon>
        <taxon>Proctotrupomorpha</taxon>
        <taxon>Chalcidoidea</taxon>
        <taxon>Trichogrammatidae</taxon>
        <taxon>Trichogramma</taxon>
    </lineage>
</organism>